<dbReference type="EMBL" id="GBHO01037794">
    <property type="protein sequence ID" value="JAG05810.1"/>
    <property type="molecule type" value="Transcribed_RNA"/>
</dbReference>
<dbReference type="InterPro" id="IPR034294">
    <property type="entry name" value="Aquaporin_transptr"/>
</dbReference>
<dbReference type="PANTHER" id="PTHR45724">
    <property type="entry name" value="AQUAPORIN NIP2-1"/>
    <property type="match status" value="1"/>
</dbReference>
<keyword evidence="5 7" id="KW-0472">Membrane</keyword>
<evidence type="ECO:0000256" key="2">
    <source>
        <dbReference type="ARBA" id="ARBA00022448"/>
    </source>
</evidence>
<dbReference type="GO" id="GO:0015267">
    <property type="term" value="F:channel activity"/>
    <property type="evidence" value="ECO:0007669"/>
    <property type="project" value="InterPro"/>
</dbReference>
<dbReference type="AlphaFoldDB" id="A0A0A9WLS5"/>
<keyword evidence="2 6" id="KW-0813">Transport</keyword>
<evidence type="ECO:0000256" key="3">
    <source>
        <dbReference type="ARBA" id="ARBA00022692"/>
    </source>
</evidence>
<evidence type="ECO:0000256" key="6">
    <source>
        <dbReference type="RuleBase" id="RU000477"/>
    </source>
</evidence>
<comment type="subcellular location">
    <subcellularLocation>
        <location evidence="1">Membrane</location>
        <topology evidence="1">Multi-pass membrane protein</topology>
    </subcellularLocation>
</comment>
<dbReference type="GO" id="GO:0016020">
    <property type="term" value="C:membrane"/>
    <property type="evidence" value="ECO:0007669"/>
    <property type="project" value="UniProtKB-SubCell"/>
</dbReference>
<dbReference type="SUPFAM" id="SSF81338">
    <property type="entry name" value="Aquaporin-like"/>
    <property type="match status" value="1"/>
</dbReference>
<accession>A0A0A9WLS5</accession>
<organism evidence="8">
    <name type="scientific">Lygus hesperus</name>
    <name type="common">Western plant bug</name>
    <dbReference type="NCBI Taxonomy" id="30085"/>
    <lineage>
        <taxon>Eukaryota</taxon>
        <taxon>Metazoa</taxon>
        <taxon>Ecdysozoa</taxon>
        <taxon>Arthropoda</taxon>
        <taxon>Hexapoda</taxon>
        <taxon>Insecta</taxon>
        <taxon>Pterygota</taxon>
        <taxon>Neoptera</taxon>
        <taxon>Paraneoptera</taxon>
        <taxon>Hemiptera</taxon>
        <taxon>Heteroptera</taxon>
        <taxon>Panheteroptera</taxon>
        <taxon>Cimicomorpha</taxon>
        <taxon>Miridae</taxon>
        <taxon>Mirini</taxon>
        <taxon>Lygus</taxon>
    </lineage>
</organism>
<feature type="transmembrane region" description="Helical" evidence="7">
    <location>
        <begin position="56"/>
        <end position="75"/>
    </location>
</feature>
<dbReference type="PANTHER" id="PTHR45724:SF13">
    <property type="entry name" value="AQUAPORIN NIP1-1-RELATED"/>
    <property type="match status" value="1"/>
</dbReference>
<name>A0A0A9WLS5_LYGHE</name>
<gene>
    <name evidence="8" type="primary">AQP8</name>
    <name evidence="8" type="ORF">CM83_15164</name>
</gene>
<comment type="similarity">
    <text evidence="6">Belongs to the MIP/aquaporin (TC 1.A.8) family.</text>
</comment>
<keyword evidence="4 7" id="KW-1133">Transmembrane helix</keyword>
<keyword evidence="3 6" id="KW-0812">Transmembrane</keyword>
<dbReference type="Pfam" id="PF00230">
    <property type="entry name" value="MIP"/>
    <property type="match status" value="1"/>
</dbReference>
<evidence type="ECO:0000256" key="5">
    <source>
        <dbReference type="ARBA" id="ARBA00023136"/>
    </source>
</evidence>
<evidence type="ECO:0000313" key="8">
    <source>
        <dbReference type="EMBL" id="JAG05810.1"/>
    </source>
</evidence>
<feature type="transmembrane region" description="Helical" evidence="7">
    <location>
        <begin position="14"/>
        <end position="36"/>
    </location>
</feature>
<dbReference type="InterPro" id="IPR023271">
    <property type="entry name" value="Aquaporin-like"/>
</dbReference>
<evidence type="ECO:0000256" key="7">
    <source>
        <dbReference type="SAM" id="Phobius"/>
    </source>
</evidence>
<dbReference type="PRINTS" id="PR00783">
    <property type="entry name" value="MINTRINSICP"/>
</dbReference>
<dbReference type="Gene3D" id="1.20.1080.10">
    <property type="entry name" value="Glycerol uptake facilitator protein"/>
    <property type="match status" value="1"/>
</dbReference>
<reference evidence="8" key="1">
    <citation type="journal article" date="2014" name="PLoS ONE">
        <title>Transcriptome-Based Identification of ABC Transporters in the Western Tarnished Plant Bug Lygus hesperus.</title>
        <authorList>
            <person name="Hull J.J."/>
            <person name="Chaney K."/>
            <person name="Geib S.M."/>
            <person name="Fabrick J.A."/>
            <person name="Brent C.S."/>
            <person name="Walsh D."/>
            <person name="Lavine L.C."/>
        </authorList>
    </citation>
    <scope>NUCLEOTIDE SEQUENCE</scope>
</reference>
<protein>
    <submittedName>
        <fullName evidence="8">Aquaporin-8</fullName>
    </submittedName>
</protein>
<evidence type="ECO:0000256" key="4">
    <source>
        <dbReference type="ARBA" id="ARBA00022989"/>
    </source>
</evidence>
<sequence length="138" mass="15055">MPSNTYASFTKRRLFYYVTAQMLGGVTATFFCMMISGRVFSVPNMGLDFVHMLRGFFAESAYTFLICSAMLHVSISKQRNSNFSAFSVGFAVICGGLTSGPISGGVFNPAIATPLIVLRCLFSFDNAGCMPMASLWVY</sequence>
<proteinExistence type="inferred from homology"/>
<feature type="transmembrane region" description="Helical" evidence="7">
    <location>
        <begin position="82"/>
        <end position="100"/>
    </location>
</feature>
<evidence type="ECO:0000256" key="1">
    <source>
        <dbReference type="ARBA" id="ARBA00004141"/>
    </source>
</evidence>
<dbReference type="InterPro" id="IPR000425">
    <property type="entry name" value="MIP"/>
</dbReference>
<reference evidence="8" key="2">
    <citation type="submission" date="2014-07" db="EMBL/GenBank/DDBJ databases">
        <authorList>
            <person name="Hull J."/>
        </authorList>
    </citation>
    <scope>NUCLEOTIDE SEQUENCE</scope>
</reference>